<protein>
    <recommendedName>
        <fullName evidence="10">Cell cycle control protein 50A</fullName>
    </recommendedName>
</protein>
<sequence length="354" mass="40523">MLDLQEPKSKKPADTAFKQQRLPAWQPILTARNVMPIFFAVAAAFIPIGIGLLYLTNLVQEFTLDYTQCKSIDDPKQRSCADIIGSNRNMSCHCSIPFKLEEDFAPNVYMYYGLTNYYQNHRRYVKSRDDFQLLGKLSKTPSSDCAPYDYHNNKPIAPCGAIANSLFSDNLILMYSERIVPLLRTQIAWKSDKSIKYHNPEHSEGNLKEAFKDFEKPIDWRVNIWELDKENELNNGFENEDLIVWMRTAALPDFRKLYRRIDHSKEFKNGLPKGHYKLVIDYNYPVAGFGGTKSLILSNTSFTGGRNLFLGYAYIVVGCCCFLLGLLFLILHIKYKPSANTGDIIVVSPSTSYQ</sequence>
<gene>
    <name evidence="8" type="ORF">MEUPH1_LOCUS5587</name>
</gene>
<comment type="similarity">
    <text evidence="2 6">Belongs to the CDC50/LEM3 family.</text>
</comment>
<dbReference type="GO" id="GO:0005886">
    <property type="term" value="C:plasma membrane"/>
    <property type="evidence" value="ECO:0007669"/>
    <property type="project" value="TreeGrafter"/>
</dbReference>
<accession>A0AAV0VXL1</accession>
<organism evidence="8 9">
    <name type="scientific">Macrosiphum euphorbiae</name>
    <name type="common">potato aphid</name>
    <dbReference type="NCBI Taxonomy" id="13131"/>
    <lineage>
        <taxon>Eukaryota</taxon>
        <taxon>Metazoa</taxon>
        <taxon>Ecdysozoa</taxon>
        <taxon>Arthropoda</taxon>
        <taxon>Hexapoda</taxon>
        <taxon>Insecta</taxon>
        <taxon>Pterygota</taxon>
        <taxon>Neoptera</taxon>
        <taxon>Paraneoptera</taxon>
        <taxon>Hemiptera</taxon>
        <taxon>Sternorrhyncha</taxon>
        <taxon>Aphidomorpha</taxon>
        <taxon>Aphidoidea</taxon>
        <taxon>Aphididae</taxon>
        <taxon>Macrosiphini</taxon>
        <taxon>Macrosiphum</taxon>
    </lineage>
</organism>
<evidence type="ECO:0000256" key="6">
    <source>
        <dbReference type="PIRNR" id="PIRNR015840"/>
    </source>
</evidence>
<evidence type="ECO:0000256" key="5">
    <source>
        <dbReference type="ARBA" id="ARBA00023136"/>
    </source>
</evidence>
<reference evidence="8 9" key="1">
    <citation type="submission" date="2023-01" db="EMBL/GenBank/DDBJ databases">
        <authorList>
            <person name="Whitehead M."/>
        </authorList>
    </citation>
    <scope>NUCLEOTIDE SEQUENCE [LARGE SCALE GENOMIC DNA]</scope>
</reference>
<dbReference type="GO" id="GO:0005794">
    <property type="term" value="C:Golgi apparatus"/>
    <property type="evidence" value="ECO:0007669"/>
    <property type="project" value="TreeGrafter"/>
</dbReference>
<evidence type="ECO:0000313" key="9">
    <source>
        <dbReference type="Proteomes" id="UP001160148"/>
    </source>
</evidence>
<evidence type="ECO:0000256" key="2">
    <source>
        <dbReference type="ARBA" id="ARBA00009457"/>
    </source>
</evidence>
<evidence type="ECO:0000256" key="3">
    <source>
        <dbReference type="ARBA" id="ARBA00022692"/>
    </source>
</evidence>
<dbReference type="PANTHER" id="PTHR10926:SF0">
    <property type="entry name" value="CDC50, ISOFORM A"/>
    <property type="match status" value="1"/>
</dbReference>
<dbReference type="InterPro" id="IPR005045">
    <property type="entry name" value="CDC50/LEM3_fam"/>
</dbReference>
<dbReference type="Proteomes" id="UP001160148">
    <property type="component" value="Unassembled WGS sequence"/>
</dbReference>
<comment type="caution">
    <text evidence="8">The sequence shown here is derived from an EMBL/GenBank/DDBJ whole genome shotgun (WGS) entry which is preliminary data.</text>
</comment>
<keyword evidence="5 6" id="KW-0472">Membrane</keyword>
<feature type="transmembrane region" description="Helical" evidence="7">
    <location>
        <begin position="34"/>
        <end position="55"/>
    </location>
</feature>
<keyword evidence="9" id="KW-1185">Reference proteome</keyword>
<evidence type="ECO:0000256" key="7">
    <source>
        <dbReference type="SAM" id="Phobius"/>
    </source>
</evidence>
<keyword evidence="4 7" id="KW-1133">Transmembrane helix</keyword>
<name>A0AAV0VXL1_9HEMI</name>
<evidence type="ECO:0000256" key="1">
    <source>
        <dbReference type="ARBA" id="ARBA00004141"/>
    </source>
</evidence>
<dbReference type="Pfam" id="PF03381">
    <property type="entry name" value="CDC50"/>
    <property type="match status" value="1"/>
</dbReference>
<evidence type="ECO:0000313" key="8">
    <source>
        <dbReference type="EMBL" id="CAI6348969.1"/>
    </source>
</evidence>
<proteinExistence type="inferred from homology"/>
<evidence type="ECO:0000256" key="4">
    <source>
        <dbReference type="ARBA" id="ARBA00022989"/>
    </source>
</evidence>
<keyword evidence="3 7" id="KW-0812">Transmembrane</keyword>
<dbReference type="GO" id="GO:0005783">
    <property type="term" value="C:endoplasmic reticulum"/>
    <property type="evidence" value="ECO:0007669"/>
    <property type="project" value="TreeGrafter"/>
</dbReference>
<dbReference type="EMBL" id="CARXXK010000001">
    <property type="protein sequence ID" value="CAI6348969.1"/>
    <property type="molecule type" value="Genomic_DNA"/>
</dbReference>
<dbReference type="PANTHER" id="PTHR10926">
    <property type="entry name" value="CELL CYCLE CONTROL PROTEIN 50"/>
    <property type="match status" value="1"/>
</dbReference>
<dbReference type="AlphaFoldDB" id="A0AAV0VXL1"/>
<dbReference type="PIRSF" id="PIRSF015840">
    <property type="entry name" value="DUF284_TM_euk"/>
    <property type="match status" value="1"/>
</dbReference>
<evidence type="ECO:0008006" key="10">
    <source>
        <dbReference type="Google" id="ProtNLM"/>
    </source>
</evidence>
<feature type="transmembrane region" description="Helical" evidence="7">
    <location>
        <begin position="309"/>
        <end position="331"/>
    </location>
</feature>
<comment type="subcellular location">
    <subcellularLocation>
        <location evidence="1">Membrane</location>
        <topology evidence="1">Multi-pass membrane protein</topology>
    </subcellularLocation>
</comment>